<proteinExistence type="predicted"/>
<evidence type="ECO:0000256" key="3">
    <source>
        <dbReference type="ARBA" id="ARBA00022475"/>
    </source>
</evidence>
<feature type="transmembrane region" description="Helical" evidence="9">
    <location>
        <begin position="182"/>
        <end position="201"/>
    </location>
</feature>
<dbReference type="GO" id="GO:0046677">
    <property type="term" value="P:response to antibiotic"/>
    <property type="evidence" value="ECO:0007669"/>
    <property type="project" value="UniProtKB-KW"/>
</dbReference>
<evidence type="ECO:0000256" key="6">
    <source>
        <dbReference type="ARBA" id="ARBA00023136"/>
    </source>
</evidence>
<keyword evidence="2" id="KW-0813">Transport</keyword>
<feature type="transmembrane region" description="Helical" evidence="9">
    <location>
        <begin position="92"/>
        <end position="108"/>
    </location>
</feature>
<evidence type="ECO:0000256" key="9">
    <source>
        <dbReference type="SAM" id="Phobius"/>
    </source>
</evidence>
<evidence type="ECO:0000259" key="10">
    <source>
        <dbReference type="PROSITE" id="PS50850"/>
    </source>
</evidence>
<keyword evidence="7" id="KW-0046">Antibiotic resistance</keyword>
<feature type="region of interest" description="Disordered" evidence="8">
    <location>
        <begin position="1"/>
        <end position="40"/>
    </location>
</feature>
<evidence type="ECO:0000256" key="4">
    <source>
        <dbReference type="ARBA" id="ARBA00022692"/>
    </source>
</evidence>
<keyword evidence="12" id="KW-1185">Reference proteome</keyword>
<feature type="transmembrane region" description="Helical" evidence="9">
    <location>
        <begin position="271"/>
        <end position="291"/>
    </location>
</feature>
<feature type="compositionally biased region" description="Pro residues" evidence="8">
    <location>
        <begin position="16"/>
        <end position="36"/>
    </location>
</feature>
<dbReference type="Pfam" id="PF07690">
    <property type="entry name" value="MFS_1"/>
    <property type="match status" value="1"/>
</dbReference>
<evidence type="ECO:0000313" key="12">
    <source>
        <dbReference type="Proteomes" id="UP000199323"/>
    </source>
</evidence>
<dbReference type="InterPro" id="IPR011701">
    <property type="entry name" value="MFS"/>
</dbReference>
<feature type="transmembrane region" description="Helical" evidence="9">
    <location>
        <begin position="120"/>
        <end position="144"/>
    </location>
</feature>
<evidence type="ECO:0000256" key="7">
    <source>
        <dbReference type="ARBA" id="ARBA00023251"/>
    </source>
</evidence>
<dbReference type="NCBIfam" id="TIGR00711">
    <property type="entry name" value="efflux_EmrB"/>
    <property type="match status" value="1"/>
</dbReference>
<evidence type="ECO:0000256" key="1">
    <source>
        <dbReference type="ARBA" id="ARBA00004651"/>
    </source>
</evidence>
<feature type="transmembrane region" description="Helical" evidence="9">
    <location>
        <begin position="478"/>
        <end position="503"/>
    </location>
</feature>
<comment type="subcellular location">
    <subcellularLocation>
        <location evidence="1">Cell membrane</location>
        <topology evidence="1">Multi-pass membrane protein</topology>
    </subcellularLocation>
</comment>
<dbReference type="EMBL" id="FONG01000014">
    <property type="protein sequence ID" value="SFF45258.1"/>
    <property type="molecule type" value="Genomic_DNA"/>
</dbReference>
<feature type="transmembrane region" description="Helical" evidence="9">
    <location>
        <begin position="213"/>
        <end position="232"/>
    </location>
</feature>
<dbReference type="InterPro" id="IPR020846">
    <property type="entry name" value="MFS_dom"/>
</dbReference>
<dbReference type="STRING" id="380248.SAMN05216251_114185"/>
<keyword evidence="5 9" id="KW-1133">Transmembrane helix</keyword>
<keyword evidence="6 9" id="KW-0472">Membrane</keyword>
<gene>
    <name evidence="11" type="ORF">SAMN05216251_114185</name>
</gene>
<feature type="transmembrane region" description="Helical" evidence="9">
    <location>
        <begin position="244"/>
        <end position="265"/>
    </location>
</feature>
<dbReference type="PANTHER" id="PTHR42718">
    <property type="entry name" value="MAJOR FACILITATOR SUPERFAMILY MULTIDRUG TRANSPORTER MFSC"/>
    <property type="match status" value="1"/>
</dbReference>
<dbReference type="InterPro" id="IPR036259">
    <property type="entry name" value="MFS_trans_sf"/>
</dbReference>
<dbReference type="PANTHER" id="PTHR42718:SF39">
    <property type="entry name" value="ACTINORHODIN TRANSPORTER-RELATED"/>
    <property type="match status" value="1"/>
</dbReference>
<keyword evidence="3" id="KW-1003">Cell membrane</keyword>
<reference evidence="11 12" key="1">
    <citation type="submission" date="2016-10" db="EMBL/GenBank/DDBJ databases">
        <authorList>
            <person name="de Groot N.N."/>
        </authorList>
    </citation>
    <scope>NUCLEOTIDE SEQUENCE [LARGE SCALE GENOMIC DNA]</scope>
    <source>
        <strain evidence="11 12">CGMCC 4.3510</strain>
    </source>
</reference>
<dbReference type="Proteomes" id="UP000199323">
    <property type="component" value="Unassembled WGS sequence"/>
</dbReference>
<evidence type="ECO:0000256" key="8">
    <source>
        <dbReference type="SAM" id="MobiDB-lite"/>
    </source>
</evidence>
<feature type="transmembrane region" description="Helical" evidence="9">
    <location>
        <begin position="150"/>
        <end position="170"/>
    </location>
</feature>
<dbReference type="PROSITE" id="PS50850">
    <property type="entry name" value="MFS"/>
    <property type="match status" value="1"/>
</dbReference>
<feature type="domain" description="Major facilitator superfamily (MFS) profile" evidence="10">
    <location>
        <begin position="54"/>
        <end position="508"/>
    </location>
</feature>
<evidence type="ECO:0000313" key="11">
    <source>
        <dbReference type="EMBL" id="SFF45258.1"/>
    </source>
</evidence>
<sequence length="512" mass="53147">MFVTTEHLSSADSPAPRAPDPTPVPGQAPESVPVPVPETVAAPDAKPTRAAWLLLVVVVLADLMDLIDSSIANLAGPSIRADLGGGQSTVQWVLSAYTAAFAIGLVTSGRLGDLLGRRRLFLLGMTGFTLASLACGLAPNAAFLIVSRTLQGLCGSVMIPQGLALVKVVFPPKHLRKALAPVGPLMGLTMVAGPILAGWLLHLDLFGSQWRSIFLINVPLGVGAALLGLRVLPHHGGEDRTARLDVLGVALLTAASALLVVPLIQGRDLGWPAWTYAMMAGAAVLLALFVVSQRRSAHPVIAPTLFRKRSFVVGLVIVAGFYASLSAFVLTINLLLQQGMHWSPLRTGLTLIPWALGTAVAVLLAGAVLADRLGRATLHIGLSLAVVGLLGLWWTVDHYDAGLTVWKLAPALLLTGFGSGLVFVPLVDFIIGDATPEEVGTGAGLLNAVQQFAGAIGVAALGTVFFARAGHHPSLPTYLSATTLVIAVAAAINLLTLLLVGLLPKHAQNAHG</sequence>
<dbReference type="InterPro" id="IPR004638">
    <property type="entry name" value="EmrB-like"/>
</dbReference>
<protein>
    <submittedName>
        <fullName evidence="11">Drug resistance transporter, EmrB/QacA subfamily</fullName>
    </submittedName>
</protein>
<evidence type="ECO:0000256" key="5">
    <source>
        <dbReference type="ARBA" id="ARBA00022989"/>
    </source>
</evidence>
<feature type="transmembrane region" description="Helical" evidence="9">
    <location>
        <begin position="376"/>
        <end position="396"/>
    </location>
</feature>
<accession>A0A1I2IUD7</accession>
<feature type="transmembrane region" description="Helical" evidence="9">
    <location>
        <begin position="311"/>
        <end position="336"/>
    </location>
</feature>
<organism evidence="11 12">
    <name type="scientific">Actinacidiphila alni</name>
    <dbReference type="NCBI Taxonomy" id="380248"/>
    <lineage>
        <taxon>Bacteria</taxon>
        <taxon>Bacillati</taxon>
        <taxon>Actinomycetota</taxon>
        <taxon>Actinomycetes</taxon>
        <taxon>Kitasatosporales</taxon>
        <taxon>Streptomycetaceae</taxon>
        <taxon>Actinacidiphila</taxon>
    </lineage>
</organism>
<dbReference type="AlphaFoldDB" id="A0A1I2IUD7"/>
<keyword evidence="4 9" id="KW-0812">Transmembrane</keyword>
<feature type="transmembrane region" description="Helical" evidence="9">
    <location>
        <begin position="348"/>
        <end position="369"/>
    </location>
</feature>
<dbReference type="GO" id="GO:0022857">
    <property type="term" value="F:transmembrane transporter activity"/>
    <property type="evidence" value="ECO:0007669"/>
    <property type="project" value="InterPro"/>
</dbReference>
<feature type="transmembrane region" description="Helical" evidence="9">
    <location>
        <begin position="51"/>
        <end position="72"/>
    </location>
</feature>
<dbReference type="SUPFAM" id="SSF103473">
    <property type="entry name" value="MFS general substrate transporter"/>
    <property type="match status" value="2"/>
</dbReference>
<name>A0A1I2IUD7_9ACTN</name>
<dbReference type="Gene3D" id="1.20.1250.20">
    <property type="entry name" value="MFS general substrate transporter like domains"/>
    <property type="match status" value="1"/>
</dbReference>
<evidence type="ECO:0000256" key="2">
    <source>
        <dbReference type="ARBA" id="ARBA00022448"/>
    </source>
</evidence>
<feature type="transmembrane region" description="Helical" evidence="9">
    <location>
        <begin position="443"/>
        <end position="466"/>
    </location>
</feature>
<dbReference type="Gene3D" id="1.20.1720.10">
    <property type="entry name" value="Multidrug resistance protein D"/>
    <property type="match status" value="1"/>
</dbReference>
<dbReference type="GO" id="GO:0005886">
    <property type="term" value="C:plasma membrane"/>
    <property type="evidence" value="ECO:0007669"/>
    <property type="project" value="UniProtKB-SubCell"/>
</dbReference>
<feature type="transmembrane region" description="Helical" evidence="9">
    <location>
        <begin position="408"/>
        <end position="431"/>
    </location>
</feature>